<organism evidence="1">
    <name type="scientific">Sesamum latifolium</name>
    <dbReference type="NCBI Taxonomy" id="2727402"/>
    <lineage>
        <taxon>Eukaryota</taxon>
        <taxon>Viridiplantae</taxon>
        <taxon>Streptophyta</taxon>
        <taxon>Embryophyta</taxon>
        <taxon>Tracheophyta</taxon>
        <taxon>Spermatophyta</taxon>
        <taxon>Magnoliopsida</taxon>
        <taxon>eudicotyledons</taxon>
        <taxon>Gunneridae</taxon>
        <taxon>Pentapetalae</taxon>
        <taxon>asterids</taxon>
        <taxon>lamiids</taxon>
        <taxon>Lamiales</taxon>
        <taxon>Pedaliaceae</taxon>
        <taxon>Sesamum</taxon>
    </lineage>
</organism>
<sequence length="382" mass="44463">MDWAQRIFYAVGLSYFSSSHDGLPNDGMTSCPLDAGPSEYCYDGGPYDNESGLADHFYNVVHAADQPLWNGCTQSQLATIAGHTLPGDYYNTNKLIKNLGLPVEKIGACKNGCMLYWKDDVDLEYCKSFGDPRYKPTRGQDTHRKKSPYVVLRYLPLTPHLQRLHSSRATDEHMTWHATHQMEEGSMCHPSDAEAWKHCRRAPGVDMDCEQLTRVWDGGWSIAGVMECPVCMDDTRAFHLQHGRKACYFDYHRQFFPEHHPYRRNKKAFMKNRVENKRPQVDEEKHLLDLPYWSMLQIRHNLNVMHIEKNIFDNIFNTVMDIKEKTKDNLNTRMDLKSICNRPKLELDERRPNIMPKAAYTLTKEQKRRVCEWIKGLKFPDG</sequence>
<reference evidence="1" key="1">
    <citation type="submission" date="2020-06" db="EMBL/GenBank/DDBJ databases">
        <authorList>
            <person name="Li T."/>
            <person name="Hu X."/>
            <person name="Zhang T."/>
            <person name="Song X."/>
            <person name="Zhang H."/>
            <person name="Dai N."/>
            <person name="Sheng W."/>
            <person name="Hou X."/>
            <person name="Wei L."/>
        </authorList>
    </citation>
    <scope>NUCLEOTIDE SEQUENCE</scope>
    <source>
        <strain evidence="1">KEN1</strain>
        <tissue evidence="1">Leaf</tissue>
    </source>
</reference>
<accession>A0AAW2W2J5</accession>
<reference evidence="1" key="2">
    <citation type="journal article" date="2024" name="Plant">
        <title>Genomic evolution and insights into agronomic trait innovations of Sesamum species.</title>
        <authorList>
            <person name="Miao H."/>
            <person name="Wang L."/>
            <person name="Qu L."/>
            <person name="Liu H."/>
            <person name="Sun Y."/>
            <person name="Le M."/>
            <person name="Wang Q."/>
            <person name="Wei S."/>
            <person name="Zheng Y."/>
            <person name="Lin W."/>
            <person name="Duan Y."/>
            <person name="Cao H."/>
            <person name="Xiong S."/>
            <person name="Wang X."/>
            <person name="Wei L."/>
            <person name="Li C."/>
            <person name="Ma Q."/>
            <person name="Ju M."/>
            <person name="Zhao R."/>
            <person name="Li G."/>
            <person name="Mu C."/>
            <person name="Tian Q."/>
            <person name="Mei H."/>
            <person name="Zhang T."/>
            <person name="Gao T."/>
            <person name="Zhang H."/>
        </authorList>
    </citation>
    <scope>NUCLEOTIDE SEQUENCE</scope>
    <source>
        <strain evidence="1">KEN1</strain>
    </source>
</reference>
<dbReference type="PANTHER" id="PTHR10775">
    <property type="entry name" value="OS08G0208400 PROTEIN"/>
    <property type="match status" value="1"/>
</dbReference>
<dbReference type="EMBL" id="JACGWN010000009">
    <property type="protein sequence ID" value="KAL0434381.1"/>
    <property type="molecule type" value="Genomic_DNA"/>
</dbReference>
<protein>
    <submittedName>
        <fullName evidence="1">Uncharacterized protein</fullName>
    </submittedName>
</protein>
<dbReference type="Pfam" id="PF02992">
    <property type="entry name" value="Transposase_21"/>
    <property type="match status" value="1"/>
</dbReference>
<comment type="caution">
    <text evidence="1">The sequence shown here is derived from an EMBL/GenBank/DDBJ whole genome shotgun (WGS) entry which is preliminary data.</text>
</comment>
<dbReference type="PANTHER" id="PTHR10775:SF182">
    <property type="entry name" value="TRANSPOSON, EN_SPM-LIKE, TRANSPOSASE-ASSOCIATED DOMAIN PROTEIN-RELATED"/>
    <property type="match status" value="1"/>
</dbReference>
<evidence type="ECO:0000313" key="1">
    <source>
        <dbReference type="EMBL" id="KAL0434381.1"/>
    </source>
</evidence>
<dbReference type="InterPro" id="IPR004242">
    <property type="entry name" value="Transposase_21"/>
</dbReference>
<dbReference type="AlphaFoldDB" id="A0AAW2W2J5"/>
<name>A0AAW2W2J5_9LAMI</name>
<gene>
    <name evidence="1" type="ORF">Slati_2772400</name>
</gene>
<proteinExistence type="predicted"/>